<dbReference type="Proteomes" id="UP000217768">
    <property type="component" value="Unassembled WGS sequence"/>
</dbReference>
<evidence type="ECO:0000256" key="1">
    <source>
        <dbReference type="SAM" id="MobiDB-lite"/>
    </source>
</evidence>
<proteinExistence type="predicted"/>
<feature type="compositionally biased region" description="Polar residues" evidence="1">
    <location>
        <begin position="87"/>
        <end position="97"/>
    </location>
</feature>
<name>A0A2A2ZAX7_MYCAV</name>
<feature type="compositionally biased region" description="Polar residues" evidence="1">
    <location>
        <begin position="67"/>
        <end position="76"/>
    </location>
</feature>
<organism evidence="2 3">
    <name type="scientific">Mycobacterium avium</name>
    <dbReference type="NCBI Taxonomy" id="1764"/>
    <lineage>
        <taxon>Bacteria</taxon>
        <taxon>Bacillati</taxon>
        <taxon>Actinomycetota</taxon>
        <taxon>Actinomycetes</taxon>
        <taxon>Mycobacteriales</taxon>
        <taxon>Mycobacteriaceae</taxon>
        <taxon>Mycobacterium</taxon>
        <taxon>Mycobacterium avium complex (MAC)</taxon>
    </lineage>
</organism>
<dbReference type="PROSITE" id="PS51257">
    <property type="entry name" value="PROKAR_LIPOPROTEIN"/>
    <property type="match status" value="1"/>
</dbReference>
<comment type="caution">
    <text evidence="2">The sequence shown here is derived from an EMBL/GenBank/DDBJ whole genome shotgun (WGS) entry which is preliminary data.</text>
</comment>
<accession>A0A2A2ZAX7</accession>
<protein>
    <recommendedName>
        <fullName evidence="4">Lipoprotein</fullName>
    </recommendedName>
</protein>
<evidence type="ECO:0000313" key="2">
    <source>
        <dbReference type="EMBL" id="PBA23614.1"/>
    </source>
</evidence>
<evidence type="ECO:0008006" key="4">
    <source>
        <dbReference type="Google" id="ProtNLM"/>
    </source>
</evidence>
<gene>
    <name evidence="2" type="ORF">CKJ66_27740</name>
</gene>
<dbReference type="AlphaFoldDB" id="A0A2A2ZAX7"/>
<dbReference type="EMBL" id="NSFD01000059">
    <property type="protein sequence ID" value="PBA23614.1"/>
    <property type="molecule type" value="Genomic_DNA"/>
</dbReference>
<dbReference type="RefSeq" id="WP_095795325.1">
    <property type="nucleotide sequence ID" value="NZ_NSFD01000059.1"/>
</dbReference>
<sequence>MRKIIIAALTAAVVAGCGAKTESWPGEFYGNADKVDIYGQTYATTDVKLLCSKTGDQLKILITAPDGTQVTSTRPNDGSKKADIQVTGGSHSPQTLVNGALWSSPRGEWGFEGDPEDTDSHKTFYLHDGSAYCPANH</sequence>
<reference evidence="2 3" key="1">
    <citation type="submission" date="2017-08" db="EMBL/GenBank/DDBJ databases">
        <title>Phylogenetic analysis of Mycobacterium avium complex whole genomes.</title>
        <authorList>
            <person name="Caverly L.J."/>
            <person name="Spilker T."/>
            <person name="Lipuma J."/>
        </authorList>
    </citation>
    <scope>NUCLEOTIDE SEQUENCE [LARGE SCALE GENOMIC DNA]</scope>
    <source>
        <strain evidence="2 3">FLAC0165</strain>
    </source>
</reference>
<evidence type="ECO:0000313" key="3">
    <source>
        <dbReference type="Proteomes" id="UP000217768"/>
    </source>
</evidence>
<feature type="region of interest" description="Disordered" evidence="1">
    <location>
        <begin position="67"/>
        <end position="99"/>
    </location>
</feature>